<dbReference type="EMBL" id="JAUHHV010000010">
    <property type="protein sequence ID" value="KAK1411352.1"/>
    <property type="molecule type" value="Genomic_DNA"/>
</dbReference>
<proteinExistence type="predicted"/>
<sequence>MAVDFGRPDDLDGSFEELASAISKFGPTQSIREMSLAKILAKGRKKLDFVIKKVASTDSIQIVASRSLFDVNQPPSGSSSATPATVDIS</sequence>
<keyword evidence="2" id="KW-1185">Reference proteome</keyword>
<comment type="caution">
    <text evidence="1">The sequence shown here is derived from an EMBL/GenBank/DDBJ whole genome shotgun (WGS) entry which is preliminary data.</text>
</comment>
<dbReference type="AlphaFoldDB" id="A0AAD8JVJ7"/>
<organism evidence="1 2">
    <name type="scientific">Tagetes erecta</name>
    <name type="common">African marigold</name>
    <dbReference type="NCBI Taxonomy" id="13708"/>
    <lineage>
        <taxon>Eukaryota</taxon>
        <taxon>Viridiplantae</taxon>
        <taxon>Streptophyta</taxon>
        <taxon>Embryophyta</taxon>
        <taxon>Tracheophyta</taxon>
        <taxon>Spermatophyta</taxon>
        <taxon>Magnoliopsida</taxon>
        <taxon>eudicotyledons</taxon>
        <taxon>Gunneridae</taxon>
        <taxon>Pentapetalae</taxon>
        <taxon>asterids</taxon>
        <taxon>campanulids</taxon>
        <taxon>Asterales</taxon>
        <taxon>Asteraceae</taxon>
        <taxon>Asteroideae</taxon>
        <taxon>Heliantheae alliance</taxon>
        <taxon>Tageteae</taxon>
        <taxon>Tagetes</taxon>
    </lineage>
</organism>
<protein>
    <submittedName>
        <fullName evidence="1">Uncharacterized protein</fullName>
    </submittedName>
</protein>
<name>A0AAD8JVJ7_TARER</name>
<reference evidence="1" key="1">
    <citation type="journal article" date="2023" name="bioRxiv">
        <title>Improved chromosome-level genome assembly for marigold (Tagetes erecta).</title>
        <authorList>
            <person name="Jiang F."/>
            <person name="Yuan L."/>
            <person name="Wang S."/>
            <person name="Wang H."/>
            <person name="Xu D."/>
            <person name="Wang A."/>
            <person name="Fan W."/>
        </authorList>
    </citation>
    <scope>NUCLEOTIDE SEQUENCE</scope>
    <source>
        <strain evidence="1">WSJ</strain>
        <tissue evidence="1">Leaf</tissue>
    </source>
</reference>
<gene>
    <name evidence="1" type="ORF">QVD17_37900</name>
</gene>
<evidence type="ECO:0000313" key="1">
    <source>
        <dbReference type="EMBL" id="KAK1411352.1"/>
    </source>
</evidence>
<accession>A0AAD8JVJ7</accession>
<evidence type="ECO:0000313" key="2">
    <source>
        <dbReference type="Proteomes" id="UP001229421"/>
    </source>
</evidence>
<dbReference type="Proteomes" id="UP001229421">
    <property type="component" value="Unassembled WGS sequence"/>
</dbReference>